<organism evidence="4 5">
    <name type="scientific">Mytilus edulis</name>
    <name type="common">Blue mussel</name>
    <dbReference type="NCBI Taxonomy" id="6550"/>
    <lineage>
        <taxon>Eukaryota</taxon>
        <taxon>Metazoa</taxon>
        <taxon>Spiralia</taxon>
        <taxon>Lophotrochozoa</taxon>
        <taxon>Mollusca</taxon>
        <taxon>Bivalvia</taxon>
        <taxon>Autobranchia</taxon>
        <taxon>Pteriomorphia</taxon>
        <taxon>Mytilida</taxon>
        <taxon>Mytiloidea</taxon>
        <taxon>Mytilidae</taxon>
        <taxon>Mytilinae</taxon>
        <taxon>Mytilus</taxon>
    </lineage>
</organism>
<dbReference type="Pfam" id="PF12796">
    <property type="entry name" value="Ank_2"/>
    <property type="match status" value="1"/>
</dbReference>
<gene>
    <name evidence="4" type="ORF">MEDL_47616</name>
</gene>
<evidence type="ECO:0000313" key="4">
    <source>
        <dbReference type="EMBL" id="CAG2235025.1"/>
    </source>
</evidence>
<dbReference type="PROSITE" id="PS50088">
    <property type="entry name" value="ANK_REPEAT"/>
    <property type="match status" value="1"/>
</dbReference>
<accession>A0A8S3TTX7</accession>
<dbReference type="OrthoDB" id="20727at2759"/>
<dbReference type="InterPro" id="IPR036770">
    <property type="entry name" value="Ankyrin_rpt-contain_sf"/>
</dbReference>
<dbReference type="SMART" id="SM00248">
    <property type="entry name" value="ANK"/>
    <property type="match status" value="3"/>
</dbReference>
<reference evidence="4" key="1">
    <citation type="submission" date="2021-03" db="EMBL/GenBank/DDBJ databases">
        <authorList>
            <person name="Bekaert M."/>
        </authorList>
    </citation>
    <scope>NUCLEOTIDE SEQUENCE</scope>
</reference>
<dbReference type="PANTHER" id="PTHR24123">
    <property type="entry name" value="ANKYRIN REPEAT-CONTAINING"/>
    <property type="match status" value="1"/>
</dbReference>
<keyword evidence="5" id="KW-1185">Reference proteome</keyword>
<feature type="repeat" description="ANK" evidence="3">
    <location>
        <begin position="66"/>
        <end position="98"/>
    </location>
</feature>
<sequence>MLSTLLEKGACPNSQPVVEDSPLMLAVENCLPECVQILLKSGAHTDHIGRTEQQLYSNVRNDHYKYGNSPLHLAVETGQVKLVEALLSSGANASRQDKQGRTALHLCLENRNINNRALANVTTGKGQTALHILFSERSSISEGSTIEIGMILLLQAGADPSVGNCLQNHYLEIDLSSFNQLIRCGSHLAPIENDDTENKFGEYCMSPDFSRRTSSLTLLIKNGLFTAAMSLVRCGWNVEKEKWIDSFDLSKLDVSMVQLKFENCKRIDVEKAKEDFSGTFSKLPKSTEPLSILCRNSIRKQMVFSSGGSEIETKIQALQLPKTIRSFLNLTECMPDEEIIMLIAQGHSIQQRPYRFRCFNLNPPM</sequence>
<dbReference type="EMBL" id="CAJPWZ010002293">
    <property type="protein sequence ID" value="CAG2235025.1"/>
    <property type="molecule type" value="Genomic_DNA"/>
</dbReference>
<dbReference type="InterPro" id="IPR002110">
    <property type="entry name" value="Ankyrin_rpt"/>
</dbReference>
<evidence type="ECO:0000313" key="5">
    <source>
        <dbReference type="Proteomes" id="UP000683360"/>
    </source>
</evidence>
<keyword evidence="1" id="KW-0677">Repeat</keyword>
<dbReference type="PANTHER" id="PTHR24123:SF33">
    <property type="entry name" value="PROTEIN HOS4"/>
    <property type="match status" value="1"/>
</dbReference>
<dbReference type="SUPFAM" id="SSF48403">
    <property type="entry name" value="Ankyrin repeat"/>
    <property type="match status" value="1"/>
</dbReference>
<dbReference type="InterPro" id="IPR051165">
    <property type="entry name" value="Multifunctional_ANK_Repeat"/>
</dbReference>
<dbReference type="Gene3D" id="1.25.40.20">
    <property type="entry name" value="Ankyrin repeat-containing domain"/>
    <property type="match status" value="2"/>
</dbReference>
<comment type="caution">
    <text evidence="4">The sequence shown here is derived from an EMBL/GenBank/DDBJ whole genome shotgun (WGS) entry which is preliminary data.</text>
</comment>
<name>A0A8S3TTX7_MYTED</name>
<evidence type="ECO:0000256" key="3">
    <source>
        <dbReference type="PROSITE-ProRule" id="PRU00023"/>
    </source>
</evidence>
<dbReference type="PROSITE" id="PS50297">
    <property type="entry name" value="ANK_REP_REGION"/>
    <property type="match status" value="1"/>
</dbReference>
<keyword evidence="2 3" id="KW-0040">ANK repeat</keyword>
<dbReference type="AlphaFoldDB" id="A0A8S3TTX7"/>
<dbReference type="Pfam" id="PF00023">
    <property type="entry name" value="Ank"/>
    <property type="match status" value="1"/>
</dbReference>
<evidence type="ECO:0000256" key="1">
    <source>
        <dbReference type="ARBA" id="ARBA00022737"/>
    </source>
</evidence>
<protein>
    <submittedName>
        <fullName evidence="4">Uncharacterized protein</fullName>
    </submittedName>
</protein>
<evidence type="ECO:0000256" key="2">
    <source>
        <dbReference type="ARBA" id="ARBA00023043"/>
    </source>
</evidence>
<dbReference type="Proteomes" id="UP000683360">
    <property type="component" value="Unassembled WGS sequence"/>
</dbReference>
<proteinExistence type="predicted"/>